<protein>
    <submittedName>
        <fullName evidence="3">Secreted protein</fullName>
    </submittedName>
</protein>
<name>A0A0R3QG12_9BILA</name>
<dbReference type="EMBL" id="UZAG01004594">
    <property type="protein sequence ID" value="VDO17034.1"/>
    <property type="molecule type" value="Genomic_DNA"/>
</dbReference>
<dbReference type="Proteomes" id="UP000280834">
    <property type="component" value="Unassembled WGS sequence"/>
</dbReference>
<sequence length="67" mass="7493">MNLISQQFGMTQRLFVSLTSTARGVTNCQQELQLWIKVLLTVCFLPLCNAVKCLDCVGKDCMGTFCE</sequence>
<dbReference type="AlphaFoldDB" id="A0A0R3QG12"/>
<accession>A0A0R3QG12</accession>
<evidence type="ECO:0000313" key="3">
    <source>
        <dbReference type="WBParaSite" id="BTMF_0000531101-mRNA-1"/>
    </source>
</evidence>
<evidence type="ECO:0000313" key="2">
    <source>
        <dbReference type="Proteomes" id="UP000280834"/>
    </source>
</evidence>
<evidence type="ECO:0000313" key="1">
    <source>
        <dbReference type="EMBL" id="VDO17034.1"/>
    </source>
</evidence>
<keyword evidence="2" id="KW-1185">Reference proteome</keyword>
<dbReference type="WBParaSite" id="BTMF_0000531101-mRNA-1">
    <property type="protein sequence ID" value="BTMF_0000531101-mRNA-1"/>
    <property type="gene ID" value="BTMF_0000531101"/>
</dbReference>
<reference evidence="3" key="1">
    <citation type="submission" date="2017-02" db="UniProtKB">
        <authorList>
            <consortium name="WormBaseParasite"/>
        </authorList>
    </citation>
    <scope>IDENTIFICATION</scope>
</reference>
<proteinExistence type="predicted"/>
<gene>
    <name evidence="1" type="ORF">BTMF_LOCUS4589</name>
</gene>
<reference evidence="1 2" key="2">
    <citation type="submission" date="2018-11" db="EMBL/GenBank/DDBJ databases">
        <authorList>
            <consortium name="Pathogen Informatics"/>
        </authorList>
    </citation>
    <scope>NUCLEOTIDE SEQUENCE [LARGE SCALE GENOMIC DNA]</scope>
</reference>
<dbReference type="STRING" id="42155.A0A0R3QG12"/>
<organism evidence="3">
    <name type="scientific">Brugia timori</name>
    <dbReference type="NCBI Taxonomy" id="42155"/>
    <lineage>
        <taxon>Eukaryota</taxon>
        <taxon>Metazoa</taxon>
        <taxon>Ecdysozoa</taxon>
        <taxon>Nematoda</taxon>
        <taxon>Chromadorea</taxon>
        <taxon>Rhabditida</taxon>
        <taxon>Spirurina</taxon>
        <taxon>Spiruromorpha</taxon>
        <taxon>Filarioidea</taxon>
        <taxon>Onchocercidae</taxon>
        <taxon>Brugia</taxon>
    </lineage>
</organism>